<feature type="region of interest" description="Disordered" evidence="1">
    <location>
        <begin position="26"/>
        <end position="45"/>
    </location>
</feature>
<dbReference type="EMBL" id="JAVIJP010000069">
    <property type="protein sequence ID" value="KAL3619192.1"/>
    <property type="molecule type" value="Genomic_DNA"/>
</dbReference>
<evidence type="ECO:0000313" key="2">
    <source>
        <dbReference type="EMBL" id="KAL3619192.1"/>
    </source>
</evidence>
<accession>A0ABD3BPI1</accession>
<protein>
    <submittedName>
        <fullName evidence="2">Uncharacterized protein</fullName>
    </submittedName>
</protein>
<evidence type="ECO:0000256" key="1">
    <source>
        <dbReference type="SAM" id="MobiDB-lite"/>
    </source>
</evidence>
<name>A0ABD3BPI1_9LAMI</name>
<comment type="caution">
    <text evidence="2">The sequence shown here is derived from an EMBL/GenBank/DDBJ whole genome shotgun (WGS) entry which is preliminary data.</text>
</comment>
<organism evidence="2 3">
    <name type="scientific">Castilleja foliolosa</name>
    <dbReference type="NCBI Taxonomy" id="1961234"/>
    <lineage>
        <taxon>Eukaryota</taxon>
        <taxon>Viridiplantae</taxon>
        <taxon>Streptophyta</taxon>
        <taxon>Embryophyta</taxon>
        <taxon>Tracheophyta</taxon>
        <taxon>Spermatophyta</taxon>
        <taxon>Magnoliopsida</taxon>
        <taxon>eudicotyledons</taxon>
        <taxon>Gunneridae</taxon>
        <taxon>Pentapetalae</taxon>
        <taxon>asterids</taxon>
        <taxon>lamiids</taxon>
        <taxon>Lamiales</taxon>
        <taxon>Orobanchaceae</taxon>
        <taxon>Pedicularideae</taxon>
        <taxon>Castillejinae</taxon>
        <taxon>Castilleja</taxon>
    </lineage>
</organism>
<reference evidence="3" key="1">
    <citation type="journal article" date="2024" name="IScience">
        <title>Strigolactones Initiate the Formation of Haustorium-like Structures in Castilleja.</title>
        <authorList>
            <person name="Buerger M."/>
            <person name="Peterson D."/>
            <person name="Chory J."/>
        </authorList>
    </citation>
    <scope>NUCLEOTIDE SEQUENCE [LARGE SCALE GENOMIC DNA]</scope>
</reference>
<dbReference type="Proteomes" id="UP001632038">
    <property type="component" value="Unassembled WGS sequence"/>
</dbReference>
<sequence length="45" mass="4919">MELPYSSKVGKQLQPVFEFDRGLFSPQALSPVGTSLGSSRKVVLH</sequence>
<keyword evidence="3" id="KW-1185">Reference proteome</keyword>
<proteinExistence type="predicted"/>
<evidence type="ECO:0000313" key="3">
    <source>
        <dbReference type="Proteomes" id="UP001632038"/>
    </source>
</evidence>
<dbReference type="AlphaFoldDB" id="A0ABD3BPI1"/>
<gene>
    <name evidence="2" type="ORF">CASFOL_036762</name>
</gene>